<name>A0A367ZQT9_9BACT</name>
<evidence type="ECO:0000313" key="3">
    <source>
        <dbReference type="Proteomes" id="UP000252355"/>
    </source>
</evidence>
<gene>
    <name evidence="2" type="ORF">OZSIB_4183</name>
</gene>
<evidence type="ECO:0000313" key="2">
    <source>
        <dbReference type="EMBL" id="RCK79711.1"/>
    </source>
</evidence>
<organism evidence="2 3">
    <name type="scientific">Candidatus Ozemobacter sibiricus</name>
    <dbReference type="NCBI Taxonomy" id="2268124"/>
    <lineage>
        <taxon>Bacteria</taxon>
        <taxon>Candidatus Ozemobacteria</taxon>
        <taxon>Candidatus Ozemobacterales</taxon>
        <taxon>Candidatus Ozemobacteraceae</taxon>
        <taxon>Candidatus Ozemobacter</taxon>
    </lineage>
</organism>
<dbReference type="EMBL" id="QOQW01000011">
    <property type="protein sequence ID" value="RCK79711.1"/>
    <property type="molecule type" value="Genomic_DNA"/>
</dbReference>
<evidence type="ECO:0008006" key="4">
    <source>
        <dbReference type="Google" id="ProtNLM"/>
    </source>
</evidence>
<reference evidence="2 3" key="1">
    <citation type="submission" date="2018-05" db="EMBL/GenBank/DDBJ databases">
        <title>A metagenomic window into the 2 km-deep terrestrial subsurface aquifer revealed taxonomically and functionally diverse microbial community comprising novel uncultured bacterial lineages.</title>
        <authorList>
            <person name="Kadnikov V.V."/>
            <person name="Mardanov A.V."/>
            <person name="Beletsky A.V."/>
            <person name="Banks D."/>
            <person name="Pimenov N.V."/>
            <person name="Frank Y.A."/>
            <person name="Karnachuk O.V."/>
            <person name="Ravin N.V."/>
        </authorList>
    </citation>
    <scope>NUCLEOTIDE SEQUENCE [LARGE SCALE GENOMIC DNA]</scope>
    <source>
        <strain evidence="2">BY5</strain>
    </source>
</reference>
<keyword evidence="1" id="KW-0812">Transmembrane</keyword>
<accession>A0A367ZQT9</accession>
<proteinExistence type="predicted"/>
<sequence>MGSDRRRRGFTIIEAMLALLIVGAGIVPVLALFLSGSRTVEKGGLILSATIAAQNILDRAKSDAFLWDNIPLTIDLPNDKYPQFDLPRFFRDKYKASGTLDICLAPDHTVLGTGDKETNLVQVTVILNWIEYGFLRTTRLVTYRANTNSFNLKTSARF</sequence>
<evidence type="ECO:0000256" key="1">
    <source>
        <dbReference type="SAM" id="Phobius"/>
    </source>
</evidence>
<dbReference type="Pfam" id="PF07963">
    <property type="entry name" value="N_methyl"/>
    <property type="match status" value="1"/>
</dbReference>
<comment type="caution">
    <text evidence="2">The sequence shown here is derived from an EMBL/GenBank/DDBJ whole genome shotgun (WGS) entry which is preliminary data.</text>
</comment>
<dbReference type="InterPro" id="IPR012902">
    <property type="entry name" value="N_methyl_site"/>
</dbReference>
<keyword evidence="1" id="KW-1133">Transmembrane helix</keyword>
<dbReference type="Proteomes" id="UP000252355">
    <property type="component" value="Unassembled WGS sequence"/>
</dbReference>
<keyword evidence="1" id="KW-0472">Membrane</keyword>
<dbReference type="AlphaFoldDB" id="A0A367ZQT9"/>
<feature type="transmembrane region" description="Helical" evidence="1">
    <location>
        <begin position="12"/>
        <end position="34"/>
    </location>
</feature>
<protein>
    <recommendedName>
        <fullName evidence="4">Prepilin-type N-terminal cleavage/methylation domain-containing protein</fullName>
    </recommendedName>
</protein>